<dbReference type="GO" id="GO:0003677">
    <property type="term" value="F:DNA binding"/>
    <property type="evidence" value="ECO:0007669"/>
    <property type="project" value="UniProtKB-KW"/>
</dbReference>
<dbReference type="InterPro" id="IPR036864">
    <property type="entry name" value="Zn2-C6_fun-type_DNA-bd_sf"/>
</dbReference>
<dbReference type="EMBL" id="ML738678">
    <property type="protein sequence ID" value="KAE8159233.1"/>
    <property type="molecule type" value="Genomic_DNA"/>
</dbReference>
<evidence type="ECO:0000256" key="4">
    <source>
        <dbReference type="ARBA" id="ARBA00023242"/>
    </source>
</evidence>
<organism evidence="6 7">
    <name type="scientific">Aspergillus tamarii</name>
    <dbReference type="NCBI Taxonomy" id="41984"/>
    <lineage>
        <taxon>Eukaryota</taxon>
        <taxon>Fungi</taxon>
        <taxon>Dikarya</taxon>
        <taxon>Ascomycota</taxon>
        <taxon>Pezizomycotina</taxon>
        <taxon>Eurotiomycetes</taxon>
        <taxon>Eurotiomycetidae</taxon>
        <taxon>Eurotiales</taxon>
        <taxon>Aspergillaceae</taxon>
        <taxon>Aspergillus</taxon>
        <taxon>Aspergillus subgen. Circumdati</taxon>
    </lineage>
</organism>
<dbReference type="InterPro" id="IPR053187">
    <property type="entry name" value="Notoamide_regulator"/>
</dbReference>
<evidence type="ECO:0000256" key="2">
    <source>
        <dbReference type="ARBA" id="ARBA00023125"/>
    </source>
</evidence>
<evidence type="ECO:0000256" key="1">
    <source>
        <dbReference type="ARBA" id="ARBA00023015"/>
    </source>
</evidence>
<dbReference type="OrthoDB" id="4356994at2759"/>
<evidence type="ECO:0000256" key="3">
    <source>
        <dbReference type="ARBA" id="ARBA00023163"/>
    </source>
</evidence>
<dbReference type="PROSITE" id="PS00463">
    <property type="entry name" value="ZN2_CY6_FUNGAL_1"/>
    <property type="match status" value="1"/>
</dbReference>
<dbReference type="Proteomes" id="UP000326950">
    <property type="component" value="Unassembled WGS sequence"/>
</dbReference>
<name>A0A5N6UL70_ASPTM</name>
<keyword evidence="7" id="KW-1185">Reference proteome</keyword>
<dbReference type="GO" id="GO:0008270">
    <property type="term" value="F:zinc ion binding"/>
    <property type="evidence" value="ECO:0007669"/>
    <property type="project" value="InterPro"/>
</dbReference>
<dbReference type="Pfam" id="PF00172">
    <property type="entry name" value="Zn_clus"/>
    <property type="match status" value="1"/>
</dbReference>
<feature type="domain" description="Zn(2)-C6 fungal-type" evidence="5">
    <location>
        <begin position="41"/>
        <end position="70"/>
    </location>
</feature>
<accession>A0A5N6UL70</accession>
<dbReference type="GO" id="GO:0009893">
    <property type="term" value="P:positive regulation of metabolic process"/>
    <property type="evidence" value="ECO:0007669"/>
    <property type="project" value="UniProtKB-ARBA"/>
</dbReference>
<dbReference type="PROSITE" id="PS50048">
    <property type="entry name" value="ZN2_CY6_FUNGAL_2"/>
    <property type="match status" value="1"/>
</dbReference>
<proteinExistence type="predicted"/>
<dbReference type="PANTHER" id="PTHR47256:SF1">
    <property type="entry name" value="ZN(II)2CYS6 TRANSCRIPTION FACTOR (EUROFUNG)"/>
    <property type="match status" value="1"/>
</dbReference>
<dbReference type="InterPro" id="IPR001138">
    <property type="entry name" value="Zn2Cys6_DnaBD"/>
</dbReference>
<dbReference type="CDD" id="cd00067">
    <property type="entry name" value="GAL4"/>
    <property type="match status" value="1"/>
</dbReference>
<evidence type="ECO:0000313" key="7">
    <source>
        <dbReference type="Proteomes" id="UP000326950"/>
    </source>
</evidence>
<reference evidence="6 7" key="1">
    <citation type="submission" date="2019-04" db="EMBL/GenBank/DDBJ databases">
        <title>Friends and foes A comparative genomics study of 23 Aspergillus species from section Flavi.</title>
        <authorList>
            <consortium name="DOE Joint Genome Institute"/>
            <person name="Kjaerbolling I."/>
            <person name="Vesth T."/>
            <person name="Frisvad J.C."/>
            <person name="Nybo J.L."/>
            <person name="Theobald S."/>
            <person name="Kildgaard S."/>
            <person name="Isbrandt T."/>
            <person name="Kuo A."/>
            <person name="Sato A."/>
            <person name="Lyhne E.K."/>
            <person name="Kogle M.E."/>
            <person name="Wiebenga A."/>
            <person name="Kun R.S."/>
            <person name="Lubbers R.J."/>
            <person name="Makela M.R."/>
            <person name="Barry K."/>
            <person name="Chovatia M."/>
            <person name="Clum A."/>
            <person name="Daum C."/>
            <person name="Haridas S."/>
            <person name="He G."/>
            <person name="LaButti K."/>
            <person name="Lipzen A."/>
            <person name="Mondo S."/>
            <person name="Riley R."/>
            <person name="Salamov A."/>
            <person name="Simmons B.A."/>
            <person name="Magnuson J.K."/>
            <person name="Henrissat B."/>
            <person name="Mortensen U.H."/>
            <person name="Larsen T.O."/>
            <person name="Devries R.P."/>
            <person name="Grigoriev I.V."/>
            <person name="Machida M."/>
            <person name="Baker S.E."/>
            <person name="Andersen M.R."/>
        </authorList>
    </citation>
    <scope>NUCLEOTIDE SEQUENCE [LARGE SCALE GENOMIC DNA]</scope>
    <source>
        <strain evidence="6 7">CBS 117626</strain>
    </source>
</reference>
<evidence type="ECO:0000259" key="5">
    <source>
        <dbReference type="PROSITE" id="PS50048"/>
    </source>
</evidence>
<dbReference type="SMART" id="SM00066">
    <property type="entry name" value="GAL4"/>
    <property type="match status" value="1"/>
</dbReference>
<dbReference type="Gene3D" id="4.10.240.10">
    <property type="entry name" value="Zn(2)-C6 fungal-type DNA-binding domain"/>
    <property type="match status" value="1"/>
</dbReference>
<keyword evidence="3" id="KW-0804">Transcription</keyword>
<keyword evidence="1" id="KW-0805">Transcription regulation</keyword>
<sequence length="152" mass="17599">MSREECAATLRPLKPRPEYVQQSKEKDVGPCSVKQIRSSAACTECRRRRIKCNGRTPCEQCTLHNRECVIDLLHDKRKKIYLKELGQELQYYRTFLHQLYQVIREGDDAEVKQLVSLIRNGGTKENIKNTIEGYLQHDTKHPIFGGSSGKHE</sequence>
<dbReference type="AlphaFoldDB" id="A0A5N6UL70"/>
<dbReference type="SUPFAM" id="SSF57701">
    <property type="entry name" value="Zn2/Cys6 DNA-binding domain"/>
    <property type="match status" value="1"/>
</dbReference>
<keyword evidence="2" id="KW-0238">DNA-binding</keyword>
<gene>
    <name evidence="6" type="ORF">BDV40DRAFT_273716</name>
</gene>
<dbReference type="GO" id="GO:0000981">
    <property type="term" value="F:DNA-binding transcription factor activity, RNA polymerase II-specific"/>
    <property type="evidence" value="ECO:0007669"/>
    <property type="project" value="InterPro"/>
</dbReference>
<keyword evidence="4" id="KW-0539">Nucleus</keyword>
<protein>
    <recommendedName>
        <fullName evidence="5">Zn(2)-C6 fungal-type domain-containing protein</fullName>
    </recommendedName>
</protein>
<evidence type="ECO:0000313" key="6">
    <source>
        <dbReference type="EMBL" id="KAE8159233.1"/>
    </source>
</evidence>
<dbReference type="PANTHER" id="PTHR47256">
    <property type="entry name" value="ZN(II)2CYS6 TRANSCRIPTION FACTOR (EUROFUNG)-RELATED"/>
    <property type="match status" value="1"/>
</dbReference>